<comment type="caution">
    <text evidence="2">The sequence shown here is derived from an EMBL/GenBank/DDBJ whole genome shotgun (WGS) entry which is preliminary data.</text>
</comment>
<dbReference type="EMBL" id="NMTV01000056">
    <property type="protein sequence ID" value="PDX72146.1"/>
    <property type="molecule type" value="Genomic_DNA"/>
</dbReference>
<evidence type="ECO:0000313" key="3">
    <source>
        <dbReference type="Proteomes" id="UP000219901"/>
    </source>
</evidence>
<name>A0A2A6ZZ35_9FIRM</name>
<proteinExistence type="predicted"/>
<gene>
    <name evidence="2" type="ORF">CGS55_09810</name>
</gene>
<accession>A0A2A6ZZ35</accession>
<feature type="region of interest" description="Disordered" evidence="1">
    <location>
        <begin position="85"/>
        <end position="115"/>
    </location>
</feature>
<sequence length="157" mass="18937">MNDYKPYKQLKQKQKAKVVERIYKELHQFFSDNQRFPDTPDEHELLARQIFSHIPYHVSFDEFYAVYNKKHSAIEQRLAEKGLPEHLLHREERRQEKLNRPAVKMTKPHRKKKKKQVFEPLMEQNDDFFFIAGYTSGGAPYGVTWEEMGLEPWEELI</sequence>
<dbReference type="Proteomes" id="UP000219901">
    <property type="component" value="Unassembled WGS sequence"/>
</dbReference>
<reference evidence="2 3" key="1">
    <citation type="journal article" date="2017" name="Front. Microbiol.">
        <title>New Insights into the Diversity of the Genus Faecalibacterium.</title>
        <authorList>
            <person name="Benevides L."/>
            <person name="Burman S."/>
            <person name="Martin R."/>
            <person name="Robert V."/>
            <person name="Thomas M."/>
            <person name="Miquel S."/>
            <person name="Chain F."/>
            <person name="Sokol H."/>
            <person name="Bermudez-Humaran L.G."/>
            <person name="Morrison M."/>
            <person name="Langella P."/>
            <person name="Azevedo V.A."/>
            <person name="Chatel J.M."/>
            <person name="Soares S."/>
        </authorList>
    </citation>
    <scope>NUCLEOTIDE SEQUENCE [LARGE SCALE GENOMIC DNA]</scope>
    <source>
        <strain evidence="2 3">CNCM I 4546</strain>
    </source>
</reference>
<protein>
    <submittedName>
        <fullName evidence="2">Uncharacterized protein</fullName>
    </submittedName>
</protein>
<feature type="compositionally biased region" description="Basic and acidic residues" evidence="1">
    <location>
        <begin position="85"/>
        <end position="99"/>
    </location>
</feature>
<evidence type="ECO:0000313" key="2">
    <source>
        <dbReference type="EMBL" id="PDX72146.1"/>
    </source>
</evidence>
<dbReference type="AlphaFoldDB" id="A0A2A6ZZ35"/>
<evidence type="ECO:0000256" key="1">
    <source>
        <dbReference type="SAM" id="MobiDB-lite"/>
    </source>
</evidence>
<organism evidence="2 3">
    <name type="scientific">Faecalibacterium prausnitzii</name>
    <dbReference type="NCBI Taxonomy" id="853"/>
    <lineage>
        <taxon>Bacteria</taxon>
        <taxon>Bacillati</taxon>
        <taxon>Bacillota</taxon>
        <taxon>Clostridia</taxon>
        <taxon>Eubacteriales</taxon>
        <taxon>Oscillospiraceae</taxon>
        <taxon>Faecalibacterium</taxon>
    </lineage>
</organism>
<feature type="compositionally biased region" description="Basic residues" evidence="1">
    <location>
        <begin position="106"/>
        <end position="115"/>
    </location>
</feature>
<dbReference type="RefSeq" id="WP_097783394.1">
    <property type="nucleotide sequence ID" value="NZ_NMTV01000056.1"/>
</dbReference>